<name>A0AAV4NMS3_CAEEX</name>
<evidence type="ECO:0000313" key="3">
    <source>
        <dbReference type="Proteomes" id="UP001054945"/>
    </source>
</evidence>
<feature type="domain" description="BTB" evidence="1">
    <location>
        <begin position="1"/>
        <end position="70"/>
    </location>
</feature>
<accession>A0AAV4NMS3</accession>
<dbReference type="Pfam" id="PF00651">
    <property type="entry name" value="BTB"/>
    <property type="match status" value="1"/>
</dbReference>
<dbReference type="SUPFAM" id="SSF54695">
    <property type="entry name" value="POZ domain"/>
    <property type="match status" value="1"/>
</dbReference>
<protein>
    <submittedName>
        <fullName evidence="2">TD and POZ domain-containing protein 2</fullName>
    </submittedName>
</protein>
<dbReference type="Gene3D" id="1.25.40.420">
    <property type="match status" value="1"/>
</dbReference>
<evidence type="ECO:0000259" key="1">
    <source>
        <dbReference type="Pfam" id="PF00651"/>
    </source>
</evidence>
<dbReference type="PANTHER" id="PTHR24413">
    <property type="entry name" value="SPECKLE-TYPE POZ PROTEIN"/>
    <property type="match status" value="1"/>
</dbReference>
<keyword evidence="3" id="KW-1185">Reference proteome</keyword>
<sequence length="128" mass="15132">MFSHDMKENASGFVDINVMDMKTLRLMLMYMYTNTLKRSRWDKCPKLFMAADKYELPSLKGQCSSYILKHITVENACEMLTLADLFEDLDFKSSVQEYIVHHDEELFMTAGWKNIIQIILCWQQKQCI</sequence>
<dbReference type="AlphaFoldDB" id="A0AAV4NMS3"/>
<dbReference type="Gene3D" id="3.30.710.10">
    <property type="entry name" value="Potassium Channel Kv1.1, Chain A"/>
    <property type="match status" value="1"/>
</dbReference>
<dbReference type="Proteomes" id="UP001054945">
    <property type="component" value="Unassembled WGS sequence"/>
</dbReference>
<reference evidence="2 3" key="1">
    <citation type="submission" date="2021-06" db="EMBL/GenBank/DDBJ databases">
        <title>Caerostris extrusa draft genome.</title>
        <authorList>
            <person name="Kono N."/>
            <person name="Arakawa K."/>
        </authorList>
    </citation>
    <scope>NUCLEOTIDE SEQUENCE [LARGE SCALE GENOMIC DNA]</scope>
</reference>
<dbReference type="EMBL" id="BPLR01021108">
    <property type="protein sequence ID" value="GIX85978.1"/>
    <property type="molecule type" value="Genomic_DNA"/>
</dbReference>
<dbReference type="InterPro" id="IPR000210">
    <property type="entry name" value="BTB/POZ_dom"/>
</dbReference>
<dbReference type="InterPro" id="IPR011333">
    <property type="entry name" value="SKP1/BTB/POZ_sf"/>
</dbReference>
<gene>
    <name evidence="2" type="primary">Tdpoz2_11</name>
    <name evidence="2" type="ORF">CEXT_391231</name>
</gene>
<proteinExistence type="predicted"/>
<organism evidence="2 3">
    <name type="scientific">Caerostris extrusa</name>
    <name type="common">Bark spider</name>
    <name type="synonym">Caerostris bankana</name>
    <dbReference type="NCBI Taxonomy" id="172846"/>
    <lineage>
        <taxon>Eukaryota</taxon>
        <taxon>Metazoa</taxon>
        <taxon>Ecdysozoa</taxon>
        <taxon>Arthropoda</taxon>
        <taxon>Chelicerata</taxon>
        <taxon>Arachnida</taxon>
        <taxon>Araneae</taxon>
        <taxon>Araneomorphae</taxon>
        <taxon>Entelegynae</taxon>
        <taxon>Araneoidea</taxon>
        <taxon>Araneidae</taxon>
        <taxon>Caerostris</taxon>
    </lineage>
</organism>
<comment type="caution">
    <text evidence="2">The sequence shown here is derived from an EMBL/GenBank/DDBJ whole genome shotgun (WGS) entry which is preliminary data.</text>
</comment>
<evidence type="ECO:0000313" key="2">
    <source>
        <dbReference type="EMBL" id="GIX85978.1"/>
    </source>
</evidence>